<proteinExistence type="predicted"/>
<keyword evidence="1" id="KW-0812">Transmembrane</keyword>
<evidence type="ECO:0000256" key="1">
    <source>
        <dbReference type="SAM" id="Phobius"/>
    </source>
</evidence>
<feature type="transmembrane region" description="Helical" evidence="1">
    <location>
        <begin position="21"/>
        <end position="44"/>
    </location>
</feature>
<organism evidence="2 3">
    <name type="scientific">Linnemannia elongata AG-77</name>
    <dbReference type="NCBI Taxonomy" id="1314771"/>
    <lineage>
        <taxon>Eukaryota</taxon>
        <taxon>Fungi</taxon>
        <taxon>Fungi incertae sedis</taxon>
        <taxon>Mucoromycota</taxon>
        <taxon>Mortierellomycotina</taxon>
        <taxon>Mortierellomycetes</taxon>
        <taxon>Mortierellales</taxon>
        <taxon>Mortierellaceae</taxon>
        <taxon>Linnemannia</taxon>
    </lineage>
</organism>
<protein>
    <submittedName>
        <fullName evidence="2">Uncharacterized protein</fullName>
    </submittedName>
</protein>
<feature type="transmembrane region" description="Helical" evidence="1">
    <location>
        <begin position="140"/>
        <end position="158"/>
    </location>
</feature>
<accession>A0A197KBR4</accession>
<evidence type="ECO:0000313" key="2">
    <source>
        <dbReference type="EMBL" id="OAQ34935.1"/>
    </source>
</evidence>
<sequence>MNKKIDFATIRAQIPREWPRYSVGLLAVVGLRNGLSLLWTTRIWAPTLDGLDPDSLATLNEAGVNPTTVLLIKQGLIGGLASYILYANSMALKGALRRNPRNIRTAFKMWLIPQVFIQAPTVLAWMFCGWELTDRQIVEYLGHLVMTAVDGWSMFVYMRDLKGQKRNSYGFLIEDDGEAEAEKGAVCKRRPLEEQV</sequence>
<dbReference type="EMBL" id="KV442016">
    <property type="protein sequence ID" value="OAQ34935.1"/>
    <property type="molecule type" value="Genomic_DNA"/>
</dbReference>
<dbReference type="Proteomes" id="UP000078512">
    <property type="component" value="Unassembled WGS sequence"/>
</dbReference>
<gene>
    <name evidence="2" type="ORF">K457DRAFT_133364</name>
</gene>
<keyword evidence="3" id="KW-1185">Reference proteome</keyword>
<feature type="transmembrane region" description="Helical" evidence="1">
    <location>
        <begin position="107"/>
        <end position="128"/>
    </location>
</feature>
<keyword evidence="1" id="KW-1133">Transmembrane helix</keyword>
<evidence type="ECO:0000313" key="3">
    <source>
        <dbReference type="Proteomes" id="UP000078512"/>
    </source>
</evidence>
<dbReference type="OrthoDB" id="2424059at2759"/>
<name>A0A197KBR4_9FUNG</name>
<dbReference type="AlphaFoldDB" id="A0A197KBR4"/>
<feature type="transmembrane region" description="Helical" evidence="1">
    <location>
        <begin position="64"/>
        <end position="86"/>
    </location>
</feature>
<keyword evidence="1" id="KW-0472">Membrane</keyword>
<reference evidence="2 3" key="1">
    <citation type="submission" date="2016-05" db="EMBL/GenBank/DDBJ databases">
        <title>Genome sequencing reveals origins of a unique bacterial endosymbiosis in the earliest lineages of terrestrial Fungi.</title>
        <authorList>
            <consortium name="DOE Joint Genome Institute"/>
            <person name="Uehling J."/>
            <person name="Gryganskyi A."/>
            <person name="Hameed K."/>
            <person name="Tschaplinski T."/>
            <person name="Misztal P."/>
            <person name="Wu S."/>
            <person name="Desiro A."/>
            <person name="Vande Pol N."/>
            <person name="Du Z.-Y."/>
            <person name="Zienkiewicz A."/>
            <person name="Zienkiewicz K."/>
            <person name="Morin E."/>
            <person name="Tisserant E."/>
            <person name="Splivallo R."/>
            <person name="Hainaut M."/>
            <person name="Henrissat B."/>
            <person name="Ohm R."/>
            <person name="Kuo A."/>
            <person name="Yan J."/>
            <person name="Lipzen A."/>
            <person name="Nolan M."/>
            <person name="Labutti K."/>
            <person name="Barry K."/>
            <person name="Goldstein A."/>
            <person name="Labbe J."/>
            <person name="Schadt C."/>
            <person name="Tuskan G."/>
            <person name="Grigoriev I."/>
            <person name="Martin F."/>
            <person name="Vilgalys R."/>
            <person name="Bonito G."/>
        </authorList>
    </citation>
    <scope>NUCLEOTIDE SEQUENCE [LARGE SCALE GENOMIC DNA]</scope>
    <source>
        <strain evidence="2 3">AG-77</strain>
    </source>
</reference>